<dbReference type="CDD" id="cd07061">
    <property type="entry name" value="HP_HAP_like"/>
    <property type="match status" value="1"/>
</dbReference>
<dbReference type="InterPro" id="IPR050645">
    <property type="entry name" value="Histidine_acid_phosphatase"/>
</dbReference>
<dbReference type="InterPro" id="IPR033379">
    <property type="entry name" value="Acid_Pase_AS"/>
</dbReference>
<comment type="similarity">
    <text evidence="1">Belongs to the histidine acid phosphatase family.</text>
</comment>
<keyword evidence="3" id="KW-0378">Hydrolase</keyword>
<dbReference type="EMBL" id="MCBQ01008249">
    <property type="protein sequence ID" value="RKF75859.1"/>
    <property type="molecule type" value="Genomic_DNA"/>
</dbReference>
<organism evidence="5 6">
    <name type="scientific">Golovinomyces cichoracearum</name>
    <dbReference type="NCBI Taxonomy" id="62708"/>
    <lineage>
        <taxon>Eukaryota</taxon>
        <taxon>Fungi</taxon>
        <taxon>Dikarya</taxon>
        <taxon>Ascomycota</taxon>
        <taxon>Pezizomycotina</taxon>
        <taxon>Leotiomycetes</taxon>
        <taxon>Erysiphales</taxon>
        <taxon>Erysiphaceae</taxon>
        <taxon>Golovinomyces</taxon>
    </lineage>
</organism>
<evidence type="ECO:0000256" key="2">
    <source>
        <dbReference type="ARBA" id="ARBA00012632"/>
    </source>
</evidence>
<dbReference type="PANTHER" id="PTHR11567">
    <property type="entry name" value="ACID PHOSPHATASE-RELATED"/>
    <property type="match status" value="1"/>
</dbReference>
<dbReference type="PROSITE" id="PS00616">
    <property type="entry name" value="HIS_ACID_PHOSPHAT_1"/>
    <property type="match status" value="1"/>
</dbReference>
<dbReference type="PANTHER" id="PTHR11567:SF110">
    <property type="entry name" value="2-PHOSPHOXYLOSE PHOSPHATASE 1"/>
    <property type="match status" value="1"/>
</dbReference>
<feature type="region of interest" description="Disordered" evidence="4">
    <location>
        <begin position="323"/>
        <end position="342"/>
    </location>
</feature>
<name>A0A420IMS0_9PEZI</name>
<protein>
    <recommendedName>
        <fullName evidence="2">3-phytase</fullName>
        <ecNumber evidence="2">3.1.3.8</ecNumber>
    </recommendedName>
</protein>
<evidence type="ECO:0000313" key="6">
    <source>
        <dbReference type="Proteomes" id="UP000283383"/>
    </source>
</evidence>
<keyword evidence="6" id="KW-1185">Reference proteome</keyword>
<dbReference type="STRING" id="62708.A0A420IMS0"/>
<gene>
    <name evidence="5" type="ORF">GcM3_082005</name>
</gene>
<dbReference type="GO" id="GO:0016158">
    <property type="term" value="F:inositol hexakisphosphate 3-phosphatase activity"/>
    <property type="evidence" value="ECO:0007669"/>
    <property type="project" value="UniProtKB-EC"/>
</dbReference>
<dbReference type="InterPro" id="IPR000560">
    <property type="entry name" value="His_Pase_clade-2"/>
</dbReference>
<dbReference type="Proteomes" id="UP000283383">
    <property type="component" value="Unassembled WGS sequence"/>
</dbReference>
<proteinExistence type="inferred from homology"/>
<dbReference type="AlphaFoldDB" id="A0A420IMS0"/>
<comment type="caution">
    <text evidence="5">The sequence shown here is derived from an EMBL/GenBank/DDBJ whole genome shotgun (WGS) entry which is preliminary data.</text>
</comment>
<dbReference type="InterPro" id="IPR029033">
    <property type="entry name" value="His_PPase_superfam"/>
</dbReference>
<dbReference type="Gene3D" id="3.40.50.1240">
    <property type="entry name" value="Phosphoglycerate mutase-like"/>
    <property type="match status" value="1"/>
</dbReference>
<dbReference type="EC" id="3.1.3.8" evidence="2"/>
<evidence type="ECO:0000313" key="5">
    <source>
        <dbReference type="EMBL" id="RKF75859.1"/>
    </source>
</evidence>
<evidence type="ECO:0000256" key="1">
    <source>
        <dbReference type="ARBA" id="ARBA00005375"/>
    </source>
</evidence>
<evidence type="ECO:0000256" key="4">
    <source>
        <dbReference type="SAM" id="MobiDB-lite"/>
    </source>
</evidence>
<accession>A0A420IMS0</accession>
<dbReference type="SUPFAM" id="SSF53254">
    <property type="entry name" value="Phosphoglycerate mutase-like"/>
    <property type="match status" value="1"/>
</dbReference>
<sequence length="521" mass="59183">MTSIQARDSYSKKELEKLYVKDLRLQLVHVLHRHGERTPTASRFQNAGLPRFWPYCSVAQEMISQTLDNEHSPMKWTPFHWQRRIETLDKDGQPILATGPDGDTNSLCKAGELTNKGRITTLDLGRRLRHLYVDQLDFLPKTLEDADILYLRSSSFPRALESLQQVVRGLYPANSRISSLGPLSIITRSDADENLVPNPYNCKRLSQLSTAFAQRTADRWNKTTEMQYLNKLFGKWMPEEHKTVAVDSKPRLSGIYDTINSTLAHDLGTRLPDEFYDSRGRTIIDKICVEEWFSGYQESEEYRTLGIGRLMGEIVARMIRNVESTHREESSSSKYRDKSMSKEKAERNKLKLALNGCHDSTLAAILGSLGTLKNKTWPPYTSHIALELFRKLPVKSVSPPGIQDFNDGTENCPEILTNFHNGPQEENDLSCHNLKVSQDSSKSKNIYLLTGYFVRVRYNDEVVTIPGCTQTGNHLDGDETFCTLDAFKTIVDKYVPHSQQKACQANLNTPAFPETPQPAGY</sequence>
<dbReference type="Pfam" id="PF00328">
    <property type="entry name" value="His_Phos_2"/>
    <property type="match status" value="1"/>
</dbReference>
<reference evidence="5 6" key="1">
    <citation type="journal article" date="2018" name="BMC Genomics">
        <title>Comparative genome analyses reveal sequence features reflecting distinct modes of host-adaptation between dicot and monocot powdery mildew.</title>
        <authorList>
            <person name="Wu Y."/>
            <person name="Ma X."/>
            <person name="Pan Z."/>
            <person name="Kale S.D."/>
            <person name="Song Y."/>
            <person name="King H."/>
            <person name="Zhang Q."/>
            <person name="Presley C."/>
            <person name="Deng X."/>
            <person name="Wei C.I."/>
            <person name="Xiao S."/>
        </authorList>
    </citation>
    <scope>NUCLEOTIDE SEQUENCE [LARGE SCALE GENOMIC DNA]</scope>
    <source>
        <strain evidence="5">UMSG3</strain>
    </source>
</reference>
<evidence type="ECO:0000256" key="3">
    <source>
        <dbReference type="ARBA" id="ARBA00022801"/>
    </source>
</evidence>